<accession>A0A9P7YFQ8</accession>
<dbReference type="AlphaFoldDB" id="A0A9P7YFQ8"/>
<dbReference type="InterPro" id="IPR012337">
    <property type="entry name" value="RNaseH-like_sf"/>
</dbReference>
<dbReference type="InterPro" id="IPR048519">
    <property type="entry name" value="Gfd2/YDR514C-like_C"/>
</dbReference>
<dbReference type="EMBL" id="MU251542">
    <property type="protein sequence ID" value="KAG9232571.1"/>
    <property type="molecule type" value="Genomic_DNA"/>
</dbReference>
<keyword evidence="4" id="KW-1185">Reference proteome</keyword>
<sequence length="609" mass="68294">MGNSRRDLGPNPLVRTPRARHVYEGSSSEDDEYFTSGLAAKDAEMKTAPTYVQASQIKGPNAPTNTSPQFVGPHVLANKFKSLLQGQLAPDGIAFLDFQLIKKYPYLFVGNHNRQKVAEGYFDKNQVYNHQWDFFYNYRLKGDNNLQPLILVPTEQFVGFLRLINQGLLINLRIPSGSSHFAICFDSHSTPFPRYLGRASDPTKAATLRLEVPPAYYKLPGEPATVEPTEEEVAAFKAKIELMNSALQANKKKHKGETRKNQLKKRKEWGDSIKRVQRYMGLREKQEVPHAAQQHGLDKLTLSEYDETIKAGATITPTLTFDPAGIAPFGQECDVVFICVDIESYERAHNIITEVGIATLDTRDLANLAPGEDGVKWRNIIRARHFRIIENQRYRNKDFVQDCPESFDYGESEWIKLEDASSVISSCFKWPFSNLHLSLEDEPEKRNIVLVGHDLAGDIEYMRKLGYNVLNLATLVDHVDTKSMWQYHTRDHSPRKLVRILAELGLIGWHPHNAGNDAVYALHAMLGTAIRHLVVRSDGEKMKNDMRAEAKSKIAKAIEDAEKLAKERELGWSSGGEGSDGGAPVNPAGPLSASQKAASKSTLLRKTSD</sequence>
<dbReference type="SUPFAM" id="SSF53098">
    <property type="entry name" value="Ribonuclease H-like"/>
    <property type="match status" value="1"/>
</dbReference>
<comment type="caution">
    <text evidence="3">The sequence shown here is derived from an EMBL/GenBank/DDBJ whole genome shotgun (WGS) entry which is preliminary data.</text>
</comment>
<evidence type="ECO:0000313" key="4">
    <source>
        <dbReference type="Proteomes" id="UP000824998"/>
    </source>
</evidence>
<dbReference type="InterPro" id="IPR040151">
    <property type="entry name" value="Gfd2/YDR514C-like"/>
</dbReference>
<dbReference type="PANTHER" id="PTHR28083:SF1">
    <property type="entry name" value="GOOD FOR FULL DBP5 ACTIVITY PROTEIN 2"/>
    <property type="match status" value="1"/>
</dbReference>
<dbReference type="PANTHER" id="PTHR28083">
    <property type="entry name" value="GOOD FOR FULL DBP5 ACTIVITY PROTEIN 2"/>
    <property type="match status" value="1"/>
</dbReference>
<feature type="domain" description="Gfd2/YDR514C-like C-terminal" evidence="2">
    <location>
        <begin position="336"/>
        <end position="527"/>
    </location>
</feature>
<feature type="region of interest" description="Disordered" evidence="1">
    <location>
        <begin position="566"/>
        <end position="609"/>
    </location>
</feature>
<dbReference type="Pfam" id="PF21762">
    <property type="entry name" value="DEDDh_C"/>
    <property type="match status" value="1"/>
</dbReference>
<name>A0A9P7YFQ8_9HELO</name>
<protein>
    <recommendedName>
        <fullName evidence="2">Gfd2/YDR514C-like C-terminal domain-containing protein</fullName>
    </recommendedName>
</protein>
<proteinExistence type="predicted"/>
<evidence type="ECO:0000313" key="3">
    <source>
        <dbReference type="EMBL" id="KAG9232571.1"/>
    </source>
</evidence>
<gene>
    <name evidence="3" type="ORF">BJ875DRAFT_74788</name>
</gene>
<reference evidence="3" key="1">
    <citation type="journal article" date="2021" name="IMA Fungus">
        <title>Genomic characterization of three marine fungi, including Emericellopsis atlantica sp. nov. with signatures of a generalist lifestyle and marine biomass degradation.</title>
        <authorList>
            <person name="Hagestad O.C."/>
            <person name="Hou L."/>
            <person name="Andersen J.H."/>
            <person name="Hansen E.H."/>
            <person name="Altermark B."/>
            <person name="Li C."/>
            <person name="Kuhnert E."/>
            <person name="Cox R.J."/>
            <person name="Crous P.W."/>
            <person name="Spatafora J.W."/>
            <person name="Lail K."/>
            <person name="Amirebrahimi M."/>
            <person name="Lipzen A."/>
            <person name="Pangilinan J."/>
            <person name="Andreopoulos W."/>
            <person name="Hayes R.D."/>
            <person name="Ng V."/>
            <person name="Grigoriev I.V."/>
            <person name="Jackson S.A."/>
            <person name="Sutton T.D.S."/>
            <person name="Dobson A.D.W."/>
            <person name="Rama T."/>
        </authorList>
    </citation>
    <scope>NUCLEOTIDE SEQUENCE</scope>
    <source>
        <strain evidence="3">TRa018bII</strain>
    </source>
</reference>
<evidence type="ECO:0000256" key="1">
    <source>
        <dbReference type="SAM" id="MobiDB-lite"/>
    </source>
</evidence>
<dbReference type="OrthoDB" id="5953249at2759"/>
<dbReference type="GO" id="GO:0005634">
    <property type="term" value="C:nucleus"/>
    <property type="evidence" value="ECO:0007669"/>
    <property type="project" value="TreeGrafter"/>
</dbReference>
<feature type="region of interest" description="Disordered" evidence="1">
    <location>
        <begin position="1"/>
        <end position="30"/>
    </location>
</feature>
<feature type="compositionally biased region" description="Polar residues" evidence="1">
    <location>
        <begin position="592"/>
        <end position="609"/>
    </location>
</feature>
<dbReference type="Proteomes" id="UP000824998">
    <property type="component" value="Unassembled WGS sequence"/>
</dbReference>
<evidence type="ECO:0000259" key="2">
    <source>
        <dbReference type="Pfam" id="PF21762"/>
    </source>
</evidence>
<organism evidence="3 4">
    <name type="scientific">Amylocarpus encephaloides</name>
    <dbReference type="NCBI Taxonomy" id="45428"/>
    <lineage>
        <taxon>Eukaryota</taxon>
        <taxon>Fungi</taxon>
        <taxon>Dikarya</taxon>
        <taxon>Ascomycota</taxon>
        <taxon>Pezizomycotina</taxon>
        <taxon>Leotiomycetes</taxon>
        <taxon>Helotiales</taxon>
        <taxon>Helotiales incertae sedis</taxon>
        <taxon>Amylocarpus</taxon>
    </lineage>
</organism>